<dbReference type="Gene3D" id="3.40.640.10">
    <property type="entry name" value="Type I PLP-dependent aspartate aminotransferase-like (Major domain)"/>
    <property type="match status" value="1"/>
</dbReference>
<dbReference type="Pfam" id="PF00155">
    <property type="entry name" value="Aminotran_1_2"/>
    <property type="match status" value="1"/>
</dbReference>
<feature type="domain" description="Aminotransferase class I/classII large" evidence="3">
    <location>
        <begin position="80"/>
        <end position="479"/>
    </location>
</feature>
<dbReference type="PANTHER" id="PTHR43795:SF39">
    <property type="entry name" value="AMINOTRANSFERASE CLASS I_CLASSII DOMAIN-CONTAINING PROTEIN"/>
    <property type="match status" value="1"/>
</dbReference>
<keyword evidence="5" id="KW-1185">Reference proteome</keyword>
<dbReference type="SUPFAM" id="SSF53383">
    <property type="entry name" value="PLP-dependent transferases"/>
    <property type="match status" value="1"/>
</dbReference>
<dbReference type="InterPro" id="IPR015421">
    <property type="entry name" value="PyrdxlP-dep_Trfase_major"/>
</dbReference>
<sequence>LRVPFSLTGVEKNKRIAFEIVVIIILMFQPMMSAQNALPPSSRGRNNIRPDLMIDLSRKMEQNPYDPLRNPRGIIDLGSAVNELMLDDLSGWTNRNIKKSQLKDTLGYGDTQGFPALPKSAAEFMNEHFRVRLPLTSDNILAANGVTTLLDTLTYNITDEGDTILIPTPSYGMFAYDVWARNGIHVVEVPCDDIPEERFWGPPPQDDGPIQTPELVKRLEAAIEVELSQKRKVGGVLLANPDNPMGRCYAAHVLLQVSQLCAKHKIHLVVDEIYAMSAGDRFSSILSLGLDVNFKNVHVLWGMSKDFGLGGLRIGFLATYNKQVYDAMRTLSMFGWVSSFSATVAGKLLSDTKYLRNHYLPLFRRRLNKRRSFVEEALENYNIPYDKPEAGFFVFVNLSEWVELNFQKHGKEGDSAFLEYLMKQRVFLEPGQVLFFCHTLLAVEEQHADATQAFFSKRPGWFRLNFGGEKETFKLGLQRLLQCLRSLDGKEHVEPFAQAPEVYFPPPKAMAQFLAV</sequence>
<evidence type="ECO:0000259" key="3">
    <source>
        <dbReference type="Pfam" id="PF00155"/>
    </source>
</evidence>
<dbReference type="InterPro" id="IPR015424">
    <property type="entry name" value="PyrdxlP-dep_Trfase"/>
</dbReference>
<dbReference type="InterPro" id="IPR004838">
    <property type="entry name" value="NHTrfase_class1_PyrdxlP-BS"/>
</dbReference>
<protein>
    <submittedName>
        <fullName evidence="4">Aminotransferase class i and ii</fullName>
    </submittedName>
</protein>
<dbReference type="AlphaFoldDB" id="A0A162PL75"/>
<dbReference type="PANTHER" id="PTHR43795">
    <property type="entry name" value="BIFUNCTIONAL ASPARTATE AMINOTRANSFERASE AND GLUTAMATE/ASPARTATE-PREPHENATE AMINOTRANSFERASE-RELATED"/>
    <property type="match status" value="1"/>
</dbReference>
<dbReference type="CDD" id="cd00609">
    <property type="entry name" value="AAT_like"/>
    <property type="match status" value="1"/>
</dbReference>
<gene>
    <name evidence="4" type="ORF">CI238_10407</name>
</gene>
<evidence type="ECO:0000313" key="4">
    <source>
        <dbReference type="EMBL" id="KZL87287.1"/>
    </source>
</evidence>
<dbReference type="EMBL" id="LFIW01000292">
    <property type="protein sequence ID" value="KZL87287.1"/>
    <property type="molecule type" value="Genomic_DNA"/>
</dbReference>
<dbReference type="PROSITE" id="PS00105">
    <property type="entry name" value="AA_TRANSFER_CLASS_1"/>
    <property type="match status" value="1"/>
</dbReference>
<dbReference type="PRINTS" id="PR00753">
    <property type="entry name" value="ACCSYNTHASE"/>
</dbReference>
<keyword evidence="4" id="KW-0032">Aminotransferase</keyword>
<dbReference type="InterPro" id="IPR015422">
    <property type="entry name" value="PyrdxlP-dep_Trfase_small"/>
</dbReference>
<name>A0A162PL75_COLIC</name>
<accession>A0A162PL75</accession>
<dbReference type="Proteomes" id="UP000076584">
    <property type="component" value="Unassembled WGS sequence"/>
</dbReference>
<evidence type="ECO:0000256" key="1">
    <source>
        <dbReference type="ARBA" id="ARBA00007441"/>
    </source>
</evidence>
<comment type="caution">
    <text evidence="4">The sequence shown here is derived from an EMBL/GenBank/DDBJ whole genome shotgun (WGS) entry which is preliminary data.</text>
</comment>
<dbReference type="STRING" id="1573173.A0A162PL75"/>
<reference evidence="4 5" key="1">
    <citation type="submission" date="2015-06" db="EMBL/GenBank/DDBJ databases">
        <title>Survival trade-offs in plant roots during colonization by closely related pathogenic and mutualistic fungi.</title>
        <authorList>
            <person name="Hacquard S."/>
            <person name="Kracher B."/>
            <person name="Hiruma K."/>
            <person name="Weinman A."/>
            <person name="Muench P."/>
            <person name="Garrido Oter R."/>
            <person name="Ver Loren van Themaat E."/>
            <person name="Dallerey J.-F."/>
            <person name="Damm U."/>
            <person name="Henrissat B."/>
            <person name="Lespinet O."/>
            <person name="Thon M."/>
            <person name="Kemen E."/>
            <person name="McHardy A.C."/>
            <person name="Schulze-Lefert P."/>
            <person name="O'Connell R.J."/>
        </authorList>
    </citation>
    <scope>NUCLEOTIDE SEQUENCE [LARGE SCALE GENOMIC DNA]</scope>
    <source>
        <strain evidence="4 5">MAFF 238704</strain>
    </source>
</reference>
<feature type="non-terminal residue" evidence="4">
    <location>
        <position position="1"/>
    </location>
</feature>
<dbReference type="Gene3D" id="3.90.1150.10">
    <property type="entry name" value="Aspartate Aminotransferase, domain 1"/>
    <property type="match status" value="1"/>
</dbReference>
<proteinExistence type="inferred from homology"/>
<dbReference type="GO" id="GO:0030170">
    <property type="term" value="F:pyridoxal phosphate binding"/>
    <property type="evidence" value="ECO:0007669"/>
    <property type="project" value="InterPro"/>
</dbReference>
<evidence type="ECO:0000313" key="5">
    <source>
        <dbReference type="Proteomes" id="UP000076584"/>
    </source>
</evidence>
<dbReference type="GO" id="GO:0006520">
    <property type="term" value="P:amino acid metabolic process"/>
    <property type="evidence" value="ECO:0007669"/>
    <property type="project" value="TreeGrafter"/>
</dbReference>
<dbReference type="GO" id="GO:0008483">
    <property type="term" value="F:transaminase activity"/>
    <property type="evidence" value="ECO:0007669"/>
    <property type="project" value="UniProtKB-KW"/>
</dbReference>
<organism evidence="4 5">
    <name type="scientific">Colletotrichum incanum</name>
    <name type="common">Soybean anthracnose fungus</name>
    <dbReference type="NCBI Taxonomy" id="1573173"/>
    <lineage>
        <taxon>Eukaryota</taxon>
        <taxon>Fungi</taxon>
        <taxon>Dikarya</taxon>
        <taxon>Ascomycota</taxon>
        <taxon>Pezizomycotina</taxon>
        <taxon>Sordariomycetes</taxon>
        <taxon>Hypocreomycetidae</taxon>
        <taxon>Glomerellales</taxon>
        <taxon>Glomerellaceae</taxon>
        <taxon>Colletotrichum</taxon>
        <taxon>Colletotrichum spaethianum species complex</taxon>
    </lineage>
</organism>
<keyword evidence="4" id="KW-0808">Transferase</keyword>
<evidence type="ECO:0000256" key="2">
    <source>
        <dbReference type="ARBA" id="ARBA00022898"/>
    </source>
</evidence>
<keyword evidence="2" id="KW-0663">Pyridoxal phosphate</keyword>
<dbReference type="InterPro" id="IPR050478">
    <property type="entry name" value="Ethylene_sulfur-biosynth"/>
</dbReference>
<dbReference type="InterPro" id="IPR004839">
    <property type="entry name" value="Aminotransferase_I/II_large"/>
</dbReference>
<comment type="similarity">
    <text evidence="1">Belongs to the class-I pyridoxal-phosphate-dependent aminotransferase family.</text>
</comment>